<dbReference type="STRING" id="49390.A0A068V0J5"/>
<sequence length="133" mass="15298">MSTDAAIDPHDKMRSRDVNKVARGEQASRPPNDHPIVSKAPPPTSTDPKPNKAGEKDDVEDLGAAPADDAPRFTNQLRNCCIRYYEFYRCIMENEEDTSKCDKFSEYYRALCPYEWVEKWDVERELGIFPQPI</sequence>
<name>A0A068V0J5_COFCA</name>
<keyword evidence="3" id="KW-1015">Disulfide bond</keyword>
<evidence type="ECO:0000256" key="2">
    <source>
        <dbReference type="ARBA" id="ARBA00023128"/>
    </source>
</evidence>
<proteinExistence type="predicted"/>
<keyword evidence="2" id="KW-0496">Mitochondrion</keyword>
<dbReference type="Pfam" id="PF02297">
    <property type="entry name" value="COX6B"/>
    <property type="match status" value="1"/>
</dbReference>
<dbReference type="InterPro" id="IPR003213">
    <property type="entry name" value="Cyt_c_oxidase_su6B"/>
</dbReference>
<evidence type="ECO:0000313" key="6">
    <source>
        <dbReference type="Proteomes" id="UP000295252"/>
    </source>
</evidence>
<dbReference type="GO" id="GO:0045277">
    <property type="term" value="C:respiratory chain complex IV"/>
    <property type="evidence" value="ECO:0007669"/>
    <property type="project" value="InterPro"/>
</dbReference>
<dbReference type="CDD" id="cd00926">
    <property type="entry name" value="Cyt_c_Oxidase_VIb"/>
    <property type="match status" value="1"/>
</dbReference>
<dbReference type="EMBL" id="HG739159">
    <property type="protein sequence ID" value="CDP13408.1"/>
    <property type="molecule type" value="Genomic_DNA"/>
</dbReference>
<accession>A0A068V0J5</accession>
<dbReference type="SUPFAM" id="SSF47694">
    <property type="entry name" value="Cytochrome c oxidase subunit h"/>
    <property type="match status" value="1"/>
</dbReference>
<evidence type="ECO:0000313" key="5">
    <source>
        <dbReference type="EMBL" id="CDP13408.1"/>
    </source>
</evidence>
<dbReference type="PhylomeDB" id="A0A068V0J5"/>
<dbReference type="InterPro" id="IPR048280">
    <property type="entry name" value="COX6B-like"/>
</dbReference>
<dbReference type="OMA" id="PRNKMRA"/>
<evidence type="ECO:0000256" key="1">
    <source>
        <dbReference type="ARBA" id="ARBA00004173"/>
    </source>
</evidence>
<protein>
    <submittedName>
        <fullName evidence="5">Uncharacterized protein</fullName>
    </submittedName>
</protein>
<dbReference type="PROSITE" id="PS51808">
    <property type="entry name" value="CHCH"/>
    <property type="match status" value="1"/>
</dbReference>
<dbReference type="GO" id="GO:0005739">
    <property type="term" value="C:mitochondrion"/>
    <property type="evidence" value="ECO:0007669"/>
    <property type="project" value="UniProtKB-SubCell"/>
</dbReference>
<dbReference type="Gramene" id="CDP13408">
    <property type="protein sequence ID" value="CDP13408"/>
    <property type="gene ID" value="GSCOC_T00038339001"/>
</dbReference>
<feature type="region of interest" description="Disordered" evidence="4">
    <location>
        <begin position="1"/>
        <end position="71"/>
    </location>
</feature>
<dbReference type="Proteomes" id="UP000295252">
    <property type="component" value="Chromosome X"/>
</dbReference>
<reference evidence="6" key="1">
    <citation type="journal article" date="2014" name="Science">
        <title>The coffee genome provides insight into the convergent evolution of caffeine biosynthesis.</title>
        <authorList>
            <person name="Denoeud F."/>
            <person name="Carretero-Paulet L."/>
            <person name="Dereeper A."/>
            <person name="Droc G."/>
            <person name="Guyot R."/>
            <person name="Pietrella M."/>
            <person name="Zheng C."/>
            <person name="Alberti A."/>
            <person name="Anthony F."/>
            <person name="Aprea G."/>
            <person name="Aury J.M."/>
            <person name="Bento P."/>
            <person name="Bernard M."/>
            <person name="Bocs S."/>
            <person name="Campa C."/>
            <person name="Cenci A."/>
            <person name="Combes M.C."/>
            <person name="Crouzillat D."/>
            <person name="Da Silva C."/>
            <person name="Daddiego L."/>
            <person name="De Bellis F."/>
            <person name="Dussert S."/>
            <person name="Garsmeur O."/>
            <person name="Gayraud T."/>
            <person name="Guignon V."/>
            <person name="Jahn K."/>
            <person name="Jamilloux V."/>
            <person name="Joet T."/>
            <person name="Labadie K."/>
            <person name="Lan T."/>
            <person name="Leclercq J."/>
            <person name="Lepelley M."/>
            <person name="Leroy T."/>
            <person name="Li L.T."/>
            <person name="Librado P."/>
            <person name="Lopez L."/>
            <person name="Munoz A."/>
            <person name="Noel B."/>
            <person name="Pallavicini A."/>
            <person name="Perrotta G."/>
            <person name="Poncet V."/>
            <person name="Pot D."/>
            <person name="Priyono X."/>
            <person name="Rigoreau M."/>
            <person name="Rouard M."/>
            <person name="Rozas J."/>
            <person name="Tranchant-Dubreuil C."/>
            <person name="VanBuren R."/>
            <person name="Zhang Q."/>
            <person name="Andrade A.C."/>
            <person name="Argout X."/>
            <person name="Bertrand B."/>
            <person name="de Kochko A."/>
            <person name="Graziosi G."/>
            <person name="Henry R.J."/>
            <person name="Jayarama X."/>
            <person name="Ming R."/>
            <person name="Nagai C."/>
            <person name="Rounsley S."/>
            <person name="Sankoff D."/>
            <person name="Giuliano G."/>
            <person name="Albert V.A."/>
            <person name="Wincker P."/>
            <person name="Lashermes P."/>
        </authorList>
    </citation>
    <scope>NUCLEOTIDE SEQUENCE [LARGE SCALE GENOMIC DNA]</scope>
    <source>
        <strain evidence="6">cv. DH200-94</strain>
    </source>
</reference>
<comment type="subcellular location">
    <subcellularLocation>
        <location evidence="1">Mitochondrion</location>
    </subcellularLocation>
</comment>
<dbReference type="PANTHER" id="PTHR46281">
    <property type="entry name" value="CYTOCHROME C OXIDASE SUBUNIT 6B"/>
    <property type="match status" value="1"/>
</dbReference>
<dbReference type="Gene3D" id="1.10.10.140">
    <property type="entry name" value="Cytochrome c oxidase, subunit VIb"/>
    <property type="match status" value="1"/>
</dbReference>
<keyword evidence="6" id="KW-1185">Reference proteome</keyword>
<dbReference type="OrthoDB" id="1107506at2759"/>
<dbReference type="InterPro" id="IPR036549">
    <property type="entry name" value="CX6/COA6-like_sf"/>
</dbReference>
<organism evidence="5 6">
    <name type="scientific">Coffea canephora</name>
    <name type="common">Robusta coffee</name>
    <dbReference type="NCBI Taxonomy" id="49390"/>
    <lineage>
        <taxon>Eukaryota</taxon>
        <taxon>Viridiplantae</taxon>
        <taxon>Streptophyta</taxon>
        <taxon>Embryophyta</taxon>
        <taxon>Tracheophyta</taxon>
        <taxon>Spermatophyta</taxon>
        <taxon>Magnoliopsida</taxon>
        <taxon>eudicotyledons</taxon>
        <taxon>Gunneridae</taxon>
        <taxon>Pentapetalae</taxon>
        <taxon>asterids</taxon>
        <taxon>lamiids</taxon>
        <taxon>Gentianales</taxon>
        <taxon>Rubiaceae</taxon>
        <taxon>Ixoroideae</taxon>
        <taxon>Gardenieae complex</taxon>
        <taxon>Bertiereae - Coffeeae clade</taxon>
        <taxon>Coffeeae</taxon>
        <taxon>Coffea</taxon>
    </lineage>
</organism>
<dbReference type="AlphaFoldDB" id="A0A068V0J5"/>
<gene>
    <name evidence="5" type="ORF">GSCOC_T00038339001</name>
</gene>
<dbReference type="InParanoid" id="A0A068V0J5"/>
<evidence type="ECO:0000256" key="4">
    <source>
        <dbReference type="SAM" id="MobiDB-lite"/>
    </source>
</evidence>
<dbReference type="PANTHER" id="PTHR46281:SF8">
    <property type="entry name" value="CYTOCHROME C OXIDASE SUBUNIT 12, MITOCHONDRIAL"/>
    <property type="match status" value="1"/>
</dbReference>
<evidence type="ECO:0000256" key="3">
    <source>
        <dbReference type="ARBA" id="ARBA00023157"/>
    </source>
</evidence>
<feature type="compositionally biased region" description="Basic and acidic residues" evidence="4">
    <location>
        <begin position="7"/>
        <end position="23"/>
    </location>
</feature>